<dbReference type="InterPro" id="IPR036920">
    <property type="entry name" value="Ribosomal_uL16_sf"/>
</dbReference>
<accession>A0A1X9RQ22</accession>
<evidence type="ECO:0000313" key="7">
    <source>
        <dbReference type="EMBL" id="ARQ82261.1"/>
    </source>
</evidence>
<evidence type="ECO:0000256" key="3">
    <source>
        <dbReference type="ARBA" id="ARBA00023274"/>
    </source>
</evidence>
<keyword evidence="3 4" id="KW-0687">Ribonucleoprotein</keyword>
<dbReference type="NCBIfam" id="TIGR01164">
    <property type="entry name" value="rplP_bact"/>
    <property type="match status" value="1"/>
</dbReference>
<dbReference type="FunFam" id="3.90.1170.10:FF:000001">
    <property type="entry name" value="50S ribosomal protein L16"/>
    <property type="match status" value="1"/>
</dbReference>
<keyword evidence="2 4" id="KW-0689">Ribosomal protein</keyword>
<evidence type="ECO:0000256" key="5">
    <source>
        <dbReference type="RuleBase" id="RU004413"/>
    </source>
</evidence>
<comment type="subcellular location">
    <subcellularLocation>
        <location evidence="4 6">Plastid</location>
        <location evidence="4 6">Chloroplast</location>
    </subcellularLocation>
</comment>
<dbReference type="PROSITE" id="PS00586">
    <property type="entry name" value="RIBOSOMAL_L16_1"/>
    <property type="match status" value="1"/>
</dbReference>
<geneLocation type="chloroplast" evidence="7"/>
<dbReference type="PANTHER" id="PTHR12220:SF13">
    <property type="entry name" value="LARGE RIBOSOMAL SUBUNIT PROTEIN UL16M"/>
    <property type="match status" value="1"/>
</dbReference>
<dbReference type="GO" id="GO:0003735">
    <property type="term" value="F:structural constituent of ribosome"/>
    <property type="evidence" value="ECO:0007669"/>
    <property type="project" value="InterPro"/>
</dbReference>
<dbReference type="PROSITE" id="PS00701">
    <property type="entry name" value="RIBOSOMAL_L16_2"/>
    <property type="match status" value="1"/>
</dbReference>
<evidence type="ECO:0000256" key="1">
    <source>
        <dbReference type="ARBA" id="ARBA00008931"/>
    </source>
</evidence>
<dbReference type="GO" id="GO:0009507">
    <property type="term" value="C:chloroplast"/>
    <property type="evidence" value="ECO:0007669"/>
    <property type="project" value="UniProtKB-SubCell"/>
</dbReference>
<evidence type="ECO:0000256" key="4">
    <source>
        <dbReference type="HAMAP-Rule" id="MF_01342"/>
    </source>
</evidence>
<dbReference type="Pfam" id="PF00252">
    <property type="entry name" value="Ribosomal_L16"/>
    <property type="match status" value="1"/>
</dbReference>
<evidence type="ECO:0000256" key="6">
    <source>
        <dbReference type="RuleBase" id="RU004415"/>
    </source>
</evidence>
<dbReference type="InterPro" id="IPR020798">
    <property type="entry name" value="Ribosomal_uL16_CS"/>
</dbReference>
<dbReference type="SUPFAM" id="SSF54686">
    <property type="entry name" value="Ribosomal protein L16p/L10e"/>
    <property type="match status" value="1"/>
</dbReference>
<name>A0A1X9RQ22_9CHLO</name>
<dbReference type="CDD" id="cd01433">
    <property type="entry name" value="Ribosomal_L16_L10e"/>
    <property type="match status" value="1"/>
</dbReference>
<dbReference type="GO" id="GO:0019843">
    <property type="term" value="F:rRNA binding"/>
    <property type="evidence" value="ECO:0007669"/>
    <property type="project" value="InterPro"/>
</dbReference>
<gene>
    <name evidence="4 7" type="primary">rpl16</name>
</gene>
<comment type="subunit">
    <text evidence="4 6">Part of the 50S ribosomal subunit.</text>
</comment>
<dbReference type="HAMAP" id="MF_01342">
    <property type="entry name" value="Ribosomal_uL16"/>
    <property type="match status" value="1"/>
</dbReference>
<organism evidence="7">
    <name type="scientific">Ostreobium sp. HV05042</name>
    <dbReference type="NCBI Taxonomy" id="1979227"/>
    <lineage>
        <taxon>Eukaryota</taxon>
        <taxon>Viridiplantae</taxon>
        <taxon>Chlorophyta</taxon>
        <taxon>core chlorophytes</taxon>
        <taxon>Ulvophyceae</taxon>
        <taxon>TCBD clade</taxon>
        <taxon>Bryopsidales</taxon>
        <taxon>Ostreobineae</taxon>
        <taxon>Ostreobiaceae</taxon>
        <taxon>Ostreobium</taxon>
    </lineage>
</organism>
<dbReference type="PANTHER" id="PTHR12220">
    <property type="entry name" value="50S/60S RIBOSOMAL PROTEIN L16"/>
    <property type="match status" value="1"/>
</dbReference>
<sequence length="135" mass="15674">MLEPKRTKFRKHHRGRMKGYANKGSKKAFGNFALQALEPCWLTAKQIEAGRRVITRYTKREGKLWIRVFPDKSITMRPAETRMGSGKGSPEYWVAVIKPYKIIYEVKGVQEKIARQAMKIASYKLPIKTRFLVSN</sequence>
<dbReference type="InterPro" id="IPR047873">
    <property type="entry name" value="Ribosomal_uL16"/>
</dbReference>
<protein>
    <recommendedName>
        <fullName evidence="4">Large ribosomal subunit protein uL16c</fullName>
    </recommendedName>
</protein>
<proteinExistence type="inferred from homology"/>
<dbReference type="GO" id="GO:0032543">
    <property type="term" value="P:mitochondrial translation"/>
    <property type="evidence" value="ECO:0007669"/>
    <property type="project" value="TreeGrafter"/>
</dbReference>
<dbReference type="PRINTS" id="PR00060">
    <property type="entry name" value="RIBOSOMALL16"/>
</dbReference>
<comment type="similarity">
    <text evidence="1 4 5">Belongs to the universal ribosomal protein uL16 family.</text>
</comment>
<keyword evidence="6 7" id="KW-0934">Plastid</keyword>
<dbReference type="GO" id="GO:0005762">
    <property type="term" value="C:mitochondrial large ribosomal subunit"/>
    <property type="evidence" value="ECO:0007669"/>
    <property type="project" value="TreeGrafter"/>
</dbReference>
<dbReference type="Gene3D" id="3.90.1170.10">
    <property type="entry name" value="Ribosomal protein L10e/L16"/>
    <property type="match status" value="1"/>
</dbReference>
<dbReference type="AlphaFoldDB" id="A0A1X9RQ22"/>
<keyword evidence="6 7" id="KW-0150">Chloroplast</keyword>
<dbReference type="EMBL" id="KY509314">
    <property type="protein sequence ID" value="ARQ82261.1"/>
    <property type="molecule type" value="Genomic_DNA"/>
</dbReference>
<dbReference type="InterPro" id="IPR016180">
    <property type="entry name" value="Ribosomal_uL16_dom"/>
</dbReference>
<evidence type="ECO:0000256" key="2">
    <source>
        <dbReference type="ARBA" id="ARBA00022980"/>
    </source>
</evidence>
<reference evidence="7" key="1">
    <citation type="journal article" date="2017" name="J. Phycol.">
        <title>Phylogenetic position of the coral symbiont Ostreobium (Ulvophyceae) inferred from chloroplast genome data.</title>
        <authorList>
            <person name="Verbruggen H."/>
            <person name="Marcelino V.R."/>
            <person name="Guiry M.D."/>
            <person name="Cremen M.C."/>
            <person name="Jackson C.J."/>
        </authorList>
    </citation>
    <scope>NUCLEOTIDE SEQUENCE</scope>
</reference>
<dbReference type="InterPro" id="IPR000114">
    <property type="entry name" value="Ribosomal_uL16_bact-type"/>
</dbReference>